<feature type="compositionally biased region" description="Polar residues" evidence="4">
    <location>
        <begin position="3322"/>
        <end position="3332"/>
    </location>
</feature>
<dbReference type="Pfam" id="PF20009">
    <property type="entry name" value="GEVED"/>
    <property type="match status" value="14"/>
</dbReference>
<dbReference type="Gene3D" id="2.60.40.10">
    <property type="entry name" value="Immunoglobulins"/>
    <property type="match status" value="14"/>
</dbReference>
<evidence type="ECO:0000256" key="4">
    <source>
        <dbReference type="SAM" id="MobiDB-lite"/>
    </source>
</evidence>
<dbReference type="SMART" id="SM00758">
    <property type="entry name" value="PA14"/>
    <property type="match status" value="2"/>
</dbReference>
<keyword evidence="2" id="KW-0964">Secreted</keyword>
<dbReference type="InterPro" id="IPR033764">
    <property type="entry name" value="Sdr_B"/>
</dbReference>
<dbReference type="InterPro" id="IPR037524">
    <property type="entry name" value="PA14/GLEYA"/>
</dbReference>
<keyword evidence="3 5" id="KW-0732">Signal</keyword>
<dbReference type="EMBL" id="BKAG01000004">
    <property type="protein sequence ID" value="GEP41637.1"/>
    <property type="molecule type" value="Genomic_DNA"/>
</dbReference>
<feature type="domain" description="PA14" evidence="6">
    <location>
        <begin position="1698"/>
        <end position="1846"/>
    </location>
</feature>
<dbReference type="OrthoDB" id="173887at2"/>
<dbReference type="SUPFAM" id="SSF117074">
    <property type="entry name" value="Hypothetical protein PA1324"/>
    <property type="match status" value="8"/>
</dbReference>
<feature type="chain" id="PRO_5022170346" description="PA14 domain-containing protein" evidence="5">
    <location>
        <begin position="24"/>
        <end position="5821"/>
    </location>
</feature>
<dbReference type="InterPro" id="IPR051417">
    <property type="entry name" value="SDr/BOS_complex"/>
</dbReference>
<evidence type="ECO:0000259" key="6">
    <source>
        <dbReference type="PROSITE" id="PS51820"/>
    </source>
</evidence>
<feature type="signal peptide" evidence="5">
    <location>
        <begin position="1"/>
        <end position="23"/>
    </location>
</feature>
<dbReference type="GO" id="GO:0005509">
    <property type="term" value="F:calcium ion binding"/>
    <property type="evidence" value="ECO:0007669"/>
    <property type="project" value="InterPro"/>
</dbReference>
<dbReference type="InterPro" id="IPR015919">
    <property type="entry name" value="Cadherin-like_sf"/>
</dbReference>
<comment type="subcellular location">
    <subcellularLocation>
        <location evidence="1">Secreted</location>
    </subcellularLocation>
</comment>
<feature type="region of interest" description="Disordered" evidence="4">
    <location>
        <begin position="5180"/>
        <end position="5208"/>
    </location>
</feature>
<feature type="region of interest" description="Disordered" evidence="4">
    <location>
        <begin position="3322"/>
        <end position="3352"/>
    </location>
</feature>
<evidence type="ECO:0000256" key="1">
    <source>
        <dbReference type="ARBA" id="ARBA00004613"/>
    </source>
</evidence>
<evidence type="ECO:0000256" key="2">
    <source>
        <dbReference type="ARBA" id="ARBA00022525"/>
    </source>
</evidence>
<dbReference type="GO" id="GO:0005576">
    <property type="term" value="C:extracellular region"/>
    <property type="evidence" value="ECO:0007669"/>
    <property type="project" value="UniProtKB-SubCell"/>
</dbReference>
<dbReference type="SUPFAM" id="SSF49313">
    <property type="entry name" value="Cadherin-like"/>
    <property type="match status" value="5"/>
</dbReference>
<dbReference type="InterPro" id="IPR045474">
    <property type="entry name" value="GEVED"/>
</dbReference>
<evidence type="ECO:0000313" key="7">
    <source>
        <dbReference type="EMBL" id="GEP41637.1"/>
    </source>
</evidence>
<dbReference type="InterPro" id="IPR011658">
    <property type="entry name" value="PA14_dom"/>
</dbReference>
<evidence type="ECO:0000256" key="3">
    <source>
        <dbReference type="ARBA" id="ARBA00022729"/>
    </source>
</evidence>
<dbReference type="PROSITE" id="PS51257">
    <property type="entry name" value="PROKAR_LIPOPROTEIN"/>
    <property type="match status" value="1"/>
</dbReference>
<feature type="compositionally biased region" description="Polar residues" evidence="4">
    <location>
        <begin position="1910"/>
        <end position="1922"/>
    </location>
</feature>
<reference evidence="7 8" key="1">
    <citation type="submission" date="2019-07" db="EMBL/GenBank/DDBJ databases">
        <title>Whole genome shotgun sequence of Brevifollis gellanilyticus NBRC 108608.</title>
        <authorList>
            <person name="Hosoyama A."/>
            <person name="Uohara A."/>
            <person name="Ohji S."/>
            <person name="Ichikawa N."/>
        </authorList>
    </citation>
    <scope>NUCLEOTIDE SEQUENCE [LARGE SCALE GENOMIC DNA]</scope>
    <source>
        <strain evidence="7 8">NBRC 108608</strain>
    </source>
</reference>
<feature type="region of interest" description="Disordered" evidence="4">
    <location>
        <begin position="2827"/>
        <end position="2849"/>
    </location>
</feature>
<evidence type="ECO:0000256" key="5">
    <source>
        <dbReference type="SAM" id="SignalP"/>
    </source>
</evidence>
<dbReference type="Gene3D" id="2.60.120.380">
    <property type="match status" value="1"/>
</dbReference>
<dbReference type="PROSITE" id="PS51820">
    <property type="entry name" value="PA14"/>
    <property type="match status" value="2"/>
</dbReference>
<name>A0A512M4G3_9BACT</name>
<dbReference type="InterPro" id="IPR013783">
    <property type="entry name" value="Ig-like_fold"/>
</dbReference>
<keyword evidence="8" id="KW-1185">Reference proteome</keyword>
<feature type="region of interest" description="Disordered" evidence="4">
    <location>
        <begin position="1045"/>
        <end position="1064"/>
    </location>
</feature>
<dbReference type="Proteomes" id="UP000321577">
    <property type="component" value="Unassembled WGS sequence"/>
</dbReference>
<sequence length="5821" mass="598052">MFRLLRLFSLMVAALAACGEAYAQSTTMLDWQFGASTTFQMTPTTRHNNIVAGDPLFFAGNQMTTVPRYNTSGNSTQFVEYNNWPTTETSGWASATRTSLNPTLSGPTVWSRFSLGPNSQFTLTALAAQFTYQRPSSTSPNSVRACLTWFDGTTYKRRYSPVVTINAAASTTTWSSAVNVTIAGSGSAGDTLPTITAMSGKTYLLELQFFGGSSASNKINVDNVKLLADSAVTGSIGWMTAATLPAAQVSRPYFVRLQAGSGNVASYTYSLVSGSIPTGLSLSSGNILGTPTAAAGTYNFTIRATGSTTADRAFSLTIGATPASPTGSNLAYFTYDSDTTADAVQGPTTMSSTLSEVTWGFDTRNSVLKTSLYAEGTAAASGTPITLDRGASGEMRGFSGWEVGSNYTATRNSLLHITDPASTSTSWRFAVTPSANTASIPPTSYVTTGDPNVLQFSTTFRATAAGNLRAFKADMLRWMKDDMVNDGALGPRYARLYAYYTNNSGVVQRWTGSTVEITSIYYQAMQAANQPQFRTLWWDLSTLDTAINATTAKYGSREVSFEIYFYYDHGYDGYQSPVVLLDDVGLTGDMAAPTLSIGNLVWDDLDNDGVKDAGEGGLAGAQVELYSPGADNAIGGSGGNADTKIGSTLTTTATGAYSFTALDPGNYYVKVTPPATHFLTGGVPDSADDRSDNDNNGAQPGGRGTPLYSPIINLAVDAEPTNDGDTDNDTDFSVDFGVFRGLSVGNLVYIDSDKSSNFGAADTGVSGVTVQLFNSTNTLIANTTTTSSSSLTGFEVRQVKSSSQIRTYAQALAVFDGTAQTDFWIGSASKINYMNPGGTDGRFTTGNAAFPDGVDVNYAVRAIGTVTIPTTGAYSFGMTLDGGGRLRVNNQDVIVDESALHSSADRFGTITLNAGTYPIEMVYWGVSGGAVELYARSGTFSVWSTNFKQVGDTVNGGLAMSYTDNASGGRYLFDGISPGSYYVKIPASEFRSGRPLYGYKSILNGSPAYSAVDDDGVVGGADNGIDVPTPEATGVRTSTLQLAVGGEPVNSGGETGISGTSDDATDSDVDLTVDLGFLTEQESCYYVRIIDTDRDGIPLIQKLNGTTQSTNLVFGGSIAHIDRAQFAYDTRTQRLDMQYIFNQWSGKKVRGFYILLTDGPVPDADNRAAIMYVDVYDRMSPKVTVMKYQGPDGGQTSYFTPGQLLESSITHPDFCTITVNEAGAALTVSVSASMSSVNNGNLWTSYGIDPATWEGVSMGATTGIWGHFYDLASAPTYNTEGKLTSWPRNTPDSSWWNYMATYTSDAVATETPCSSSMTIGNMVFSDTNNDGNFDSGEGVDNVLLYLFAEGKNPLTDTPASAVLSTGGGQYAFTGLSAGRYFVHVPPSEFQTGGPLAGKVSIAGAGGDAVADDQVDENGVDAAFPAVSGISTGVITLTENGEPVDAGVELGANKTTDNAVDNNGDLTVDLSFRRATSITLSGLAWNDANNNGLFSTGNLLGIGDEDPISAIVVDLYTPGADGAIGGTGMNADTFVATTATNASGVYSFNITSPGKYYVRVTPSAAFPTTCTSVVTADNGVANDNNGSQPGGEYTSIYSPVITLMANAEPGSSGSTNVENTIDFGLRPAQKLTVGNLVFLDNNNNGRYDSGDAGAGGVRVQLFNNSNVLVQETTTTAQGQVAGWRLQQAKASVAVQTLTTAESVLAGTNRTSLWTGTTDFINYVTSTANNGVQDYGHEGNGKLLPNGSMENVVLQASGTLNIVSGDTYTFIINANDGARLKIDGSLLIKDDGVHASRDAAGSLVLAPGLHTIEFLGFENTGGGGFEVWAKRGALTAWDEGFRLVGDTADGGLQVTYSDTTPDIGRYRFNHVSPGSYYVKIPASEFSMGGVLEGRLSFVQTTTPTDDQKDDNSTTGSADSGVDSTTPFTNGIASHVFALSAGGEPTSTAEGGFYGTEDDAADSNGDMTIDFAFDGSKQVVAGAFHFNMKDLDQNANFSAVEEISPDQNWDYGYNNGNSGALFSITDWDMIFDSDKERLTMDVTFDQKNSKKVDSFWICVSPGGAPHSDNTAIIYVNGITRSSPKLTVYKHTASLEERSWQTTANCLISNAGTGINASDVMNLGVTETGTAVRFRFQLNTARLNNASNWAVVTNKPAWTGAKFYGRAGVCFHPMDNGTWTYDAAGRITALDAGWPNQGWLETDESGAYAIRTEVSPVLTVGDLIWDDANNNGTRDAGEAGIDGVAVELWFPGLNGTRENGAGDDSKVADAVSYNGGFYQFTDVPPGVYYVRIPTPPPAFPLASGVVTAADNSVNNDNNGSQTAGQGSQVVSPLITLTLGAEPSGTGSNEDTIDFGFRVIPTQDFGDWNGAGALTLTTSSTADINLRLGATVDAETNVTPNAAATVDDTTATGSSDDEDGVTMPASIQQATSATIPVAVYNNTGASAYLHAWIDFNNDGAFNNTLVTSGGERLEAARTIATGTSQTTQNITFTVPATASLGTERGVRFRLTNLMSTTATGVSGLGEVEDYVVTIACPTITVSPSSLAAAVVGTAYSQTMISTGGYGAITYSVSSGALPAWATLNGGTGVISGMPSSTASASFTIRATDANGCSGSRSYLLTPACPVIAITPATLPNATLGSAYSQTLTASGGTAAYSWTVSSGTLPAGLSLSSAGVLSGTPTATNGAGVSITFRAQDNYGCAGTLAMTVRVCPVITLNPGSLSGGMVGVAYSQTLTASGGLASYAYAVASGSLPAGLSLNASTGALTGTPTTPETQAFTMRATDANGCIGTTAYSVTILPNTDYGDFNGFGTASSIFNSTLKLGALAPDTELSTNTNATANGDDTTGTDDEDGVTHGTLRAGQSGTITVNVTNTSGAVAYLNVWADWDRDNNADSGEQIATNVSIANNTNGANQVLTVTPPVITAAGTLPLRARITSVTGAGLAGALGNGEVEDHLITITAPNIDFGDQSTFPQATSIANSNLKLGALAADAEAAMTANATANADDTNGTDDEDGVTQSTLRAGQGGTITVNLTNSSASAAYLNVWTDWNNNGVIDSGEQIATNTSIAAATSNSNQVLNVTPPVVTVTGTIPLRARLTNSTSPGFSNVFPGTTQGEVEDHSLTITAPDRDFGDWNGSGAATTTAFNTQDSNLRIGATFDAEATVTPDATATADDLAGSDEDGAAVPASMMQTVSTTIPVAVLNNTGSNAFLHAWIDFNNDGTFDNALLTSGGERLEPVRTITSGASSTMQNITFTVPVAASAGTARGVRVRLTNSSTTTPTTAGGIGEIEDYVTSIITAMDYGDYDGLASASSSMVSTLRIGALTDAETSNPANSTAGGDDSTGVDDEDGASVPASITAGSVGNSFNVTVTNTSGAPAFLSAWIDFNRNGVITDSGEQIASSVSIANGVTNSAQNVTFSVPPGASLGTAGVRVRLTSSSGAAPSGAVGNGEVEDYTTTIIAPVTDFGDDNDFADAFSTADTNLRLGATVDVEGASTRNSLASGDDTTGSDDEDAVTFPSLTAGQPVVLPVSVFNSTGSAGFLNAWIDFNNNGVLTDSGEQIAINQVVPTGTNGNVNVSFTVPTNAVTAAASIGTRFRVTSTSGAAATGGFGTGEVEDHQVVILAPLTDFGDHSGYVDVSNTASSNLRLGASVDTEYASTRNATATGDNITGNDDEDGVTIPAMIAGAPVSIGVSVTNTSGGQGYLNVWVDFNNNGLFTDSGEQVMSNGGVNNGVNGNTVSVSFTVPPAATTGVSTGVRARLTSDISPGVGGSGGVGEVEDYAVTIAAPTTDLGDFNLFADASSTVTSQVRLGALTDVEYAATKNAAATGDDTVGSDDEDGVTLPAMMAGAPATIPVIVTNTSGADVFLSAWIDFNNNGSLADIGEQIVSDAVVSPGTSSATQNLNVTIPATALTGVNVGVRVRLTSTSGAAPTGAAGNGEVEDYIVNIQAPTTDFGDFSGFADASQGANPALRMGDLLDTEFSSTRNATGSGDDTTGSDDEDGVVMPSMIAGQSVVIPVTITNGTGANGFLNAWIDWNNNGLITDGGEQVATNILIATGATNAVTNLNVTVPPGATTGVVLGARFRLSAPSGLGPTGSNALAGEIEDYAVTIAAPTTDFGDFSVFGSASSTRDSTLKIGALTDAEYLQTANTLATGDDTTGSDDEDGVAIPAMTAGAPVTLPVTVTNTSGSAAFLNAWIDYNNNGVLTDSGEQVASNVSIANGSSGATQNLSFTVPANAVTGINLGVRVRLTSTSGPGSTGLSGNGEVEDYIVNLAAPTTDFGDFTLFGSASNAVSTSLRLGALVDAEFSATTNAAATGDDITGSDDEDGVTVPAMIAGQTLPLPMTVTNLTGSGAFLNVWIDFNNNGILTDSGELVVSNLAVANGSSNAAISPSISVPANAVTGTNLGLRARLVTVSGAVATGILGTPGEIEDYVVTVAAPTTDFGDFQGVASASSTVDSNLKIGTLTDTEYAPTLNAAALGDDATGSDDEDGVTVPAMTAGAPATLPVVVTNTSGSAAYLNVWIDFNNNGSFADSGENVIASLSIASGTNAATQNLDFTVPPTAVTSVNLGLRVRLTSTNNPGATGLSGNGEVEDYITNIATPPLDYGDTNVLANASSTASNALRLGATVDTEYNSTMNSTATGDDITATDDEDGVNIPVMTAGAPGTITVTATNTSGAVAYLNTWIDFNGNGSVSDPGEQIATNVNVADSTNAGSFPINFTVPAAAVTGTTIVVRVRLTSTLSPGITGLSGIGEVEDYVTTLAVPVTDFGDWIGLADASSLQSSNLRMGPLADTEYVSTRNAAASGDDATASDDEDGVTLAAGYNLGAASSLTVTVTNQSGANAYLNGWVDFNNDNDVLDAGEQIAADVLIATGTNGSARTVNFTVPAAAIPGLRGARFRLTSTSTPGISGASGMGEVEDHLITIYCPTIAVTPSSLPTATVGTAYSQTMSASGGTGPYTWSVSSGALPAWATLNTATGTISGMPTNTTTASFTLRATDANTCVGSRSFSMTPVCPVISITPAAPDQMYRNTAYTQTFAASGGTGPYTWSVSSGALPAGLTLNATTAVVSGTPTTLGSSSFTLRAQDSYGCAGTLAYTVQVRVLTIGNLVWQDSDNDGVVDAGEPGVTGATVQLFRPGADNTVNTGDDVQVGSSITTPASGAYSFTDLLPGTYFVKVTPPAGFENTSGTPDTADNADDNDNNGAQPGGSGTALFSPIVTLALGTESTTDGDTNPDTNFTVDFGLHALMSVGNLVYVDVNADGNFDLNEGWENVLVQIFPQGAAVTSTPAGAAVSDHNGRYLITGLNPGSYFLHIPANQFATGEALASTRPMANVVAGDDDSGQDLLAAATPTTTGASTAVFILTPGSEPAGTAESGFEGFVDDDTDSNSDMTLDLGVISTNGSGFPLAQRERQGGMSGSSSSSSAPATYATWTAAHTGADDQDLYPALLEYALDTDPADGRSGSGSVRIETTAAGHADVLFTRPATGRTDIRHELERSLDGVEWGTVTLTPAMSIGSDGRQIVRYAAVDEGVLQSRAQFRLKVMLDANLDGAAEATAVSPAVMYSRETFPVGQRSFSMPLVKAELYAGTVTVSDAGITLPKAVTLPASTELYVEDLATGLGYEVDETTSTSTSIVTKTSVPAGLVRAAVRAHHTVSQLFPADVFTSGTAEAADRLLSFDSTTNAFAPNHLTNSGWTQDTTLPKAGALLMHVRNHEVSLLLTGQVGVKVLAKPSTGTVFISSTSAGVESPQSLGLTTDRGFRAGSRPANATRLRLWKPDADMTQAGYDSLYLTPTQWQRQDDATMRNLTSEKLLEPFRAFFIVP</sequence>
<dbReference type="RefSeq" id="WP_146849096.1">
    <property type="nucleotide sequence ID" value="NZ_BKAG01000004.1"/>
</dbReference>
<dbReference type="GO" id="GO:0016020">
    <property type="term" value="C:membrane"/>
    <property type="evidence" value="ECO:0007669"/>
    <property type="project" value="InterPro"/>
</dbReference>
<dbReference type="Pfam" id="PF07691">
    <property type="entry name" value="PA14"/>
    <property type="match status" value="2"/>
</dbReference>
<feature type="domain" description="PA14" evidence="6">
    <location>
        <begin position="798"/>
        <end position="954"/>
    </location>
</feature>
<dbReference type="PANTHER" id="PTHR23303">
    <property type="entry name" value="CARBOXYPEPTIDASE REGULATORY REGION-CONTAINING"/>
    <property type="match status" value="1"/>
</dbReference>
<evidence type="ECO:0000313" key="8">
    <source>
        <dbReference type="Proteomes" id="UP000321577"/>
    </source>
</evidence>
<comment type="caution">
    <text evidence="7">The sequence shown here is derived from an EMBL/GenBank/DDBJ whole genome shotgun (WGS) entry which is preliminary data.</text>
</comment>
<proteinExistence type="predicted"/>
<feature type="region of interest" description="Disordered" evidence="4">
    <location>
        <begin position="679"/>
        <end position="706"/>
    </location>
</feature>
<dbReference type="SUPFAM" id="SSF56988">
    <property type="entry name" value="Anthrax protective antigen"/>
    <property type="match status" value="1"/>
</dbReference>
<dbReference type="Pfam" id="PF17210">
    <property type="entry name" value="SdrD_B"/>
    <property type="match status" value="5"/>
</dbReference>
<organism evidence="7 8">
    <name type="scientific">Brevifollis gellanilyticus</name>
    <dbReference type="NCBI Taxonomy" id="748831"/>
    <lineage>
        <taxon>Bacteria</taxon>
        <taxon>Pseudomonadati</taxon>
        <taxon>Verrucomicrobiota</taxon>
        <taxon>Verrucomicrobiia</taxon>
        <taxon>Verrucomicrobiales</taxon>
        <taxon>Verrucomicrobiaceae</taxon>
    </lineage>
</organism>
<dbReference type="Pfam" id="PF05345">
    <property type="entry name" value="He_PIG"/>
    <property type="match status" value="6"/>
</dbReference>
<gene>
    <name evidence="7" type="ORF">BGE01nite_09280</name>
</gene>
<dbReference type="PANTHER" id="PTHR23303:SF15">
    <property type="entry name" value="COLOSSIN-A"/>
    <property type="match status" value="1"/>
</dbReference>
<protein>
    <recommendedName>
        <fullName evidence="6">PA14 domain-containing protein</fullName>
    </recommendedName>
</protein>
<feature type="compositionally biased region" description="Low complexity" evidence="4">
    <location>
        <begin position="2829"/>
        <end position="2840"/>
    </location>
</feature>
<feature type="region of interest" description="Disordered" evidence="4">
    <location>
        <begin position="1899"/>
        <end position="1922"/>
    </location>
</feature>
<accession>A0A512M4G3</accession>